<organism evidence="4 5">
    <name type="scientific">Coprinopsis marcescibilis</name>
    <name type="common">Agaric fungus</name>
    <name type="synonym">Psathyrella marcescibilis</name>
    <dbReference type="NCBI Taxonomy" id="230819"/>
    <lineage>
        <taxon>Eukaryota</taxon>
        <taxon>Fungi</taxon>
        <taxon>Dikarya</taxon>
        <taxon>Basidiomycota</taxon>
        <taxon>Agaricomycotina</taxon>
        <taxon>Agaricomycetes</taxon>
        <taxon>Agaricomycetidae</taxon>
        <taxon>Agaricales</taxon>
        <taxon>Agaricineae</taxon>
        <taxon>Psathyrellaceae</taxon>
        <taxon>Coprinopsis</taxon>
    </lineage>
</organism>
<evidence type="ECO:0000259" key="3">
    <source>
        <dbReference type="Pfam" id="PF24883"/>
    </source>
</evidence>
<sequence length="759" mass="84887">MAASAGLFPNAKNFDIHDSNFADYSNANVTNSNHYYGQSTNDNDGLALLYPFIATGATHDAAERGDPPKCHENTRVALLKRIASFFHDRTPDLTARLLCVIAPAGGGKTALLQTSSERGKKEGTLAASFFFWSTANQRNNKDRLVITIAYQLAISIPFLRPYIIAAFQRDESIPGKNVESQMHVLLVEPTRLALQAPNCKPHTWPRGISIDGLDECKGDINQADILRSLSKTLLNPHNRFPFSILLASRPEVAIRNALDSILKNDRVLRLDLDHSHRPDLDIRVFMQCEFDAIKKRDPGLRESSASWPTQQAYDTLVENASGQFIYPSVVIKFVGETGGNPDKRLQMVLQVKALTTQSKNPLAILDGLYTSIITRAQSQLEERSEEPVVDPLQTVRMLRYISSVEVLDFPMALSVGNPPAAPVSQRRRDLRFVALMYLTVEEELLDKKRVQLLDTLLQLAPGTVERSLVDVHSLVDVSTLRFYHRSFLDFLDDARRCGNLHVPASSIHEYITSSCLVHLAALDDEEICAVAAKVFKTLYEKIPEQESYLIPLVRFLKGYELRRQHLGNDGPNWLNHDFAEVATAFAKEVMNDDSDSDRRSSFASSRIIFPEPYPYPIHAFPDHEARPIQIPQYPSPPSPYYSTPLYGAQAVAVPSRVPSVIPIIPLPRPHPPSNLFMSSSHLHVPSRERSSHSHTQSNTVPRSSDAPSAWLVQVPSESTPLMWRSIKLKFLTFASEVATANSHAQEYPVVRALQKLKAR</sequence>
<dbReference type="PANTHER" id="PTHR10039:SF17">
    <property type="entry name" value="FUNGAL STAND N-TERMINAL GOODBYE DOMAIN-CONTAINING PROTEIN-RELATED"/>
    <property type="match status" value="1"/>
</dbReference>
<dbReference type="Proteomes" id="UP000307440">
    <property type="component" value="Unassembled WGS sequence"/>
</dbReference>
<evidence type="ECO:0000256" key="2">
    <source>
        <dbReference type="SAM" id="MobiDB-lite"/>
    </source>
</evidence>
<dbReference type="EMBL" id="ML210149">
    <property type="protein sequence ID" value="TFK29542.1"/>
    <property type="molecule type" value="Genomic_DNA"/>
</dbReference>
<keyword evidence="5" id="KW-1185">Reference proteome</keyword>
<reference evidence="4 5" key="1">
    <citation type="journal article" date="2019" name="Nat. Ecol. Evol.">
        <title>Megaphylogeny resolves global patterns of mushroom evolution.</title>
        <authorList>
            <person name="Varga T."/>
            <person name="Krizsan K."/>
            <person name="Foldi C."/>
            <person name="Dima B."/>
            <person name="Sanchez-Garcia M."/>
            <person name="Sanchez-Ramirez S."/>
            <person name="Szollosi G.J."/>
            <person name="Szarkandi J.G."/>
            <person name="Papp V."/>
            <person name="Albert L."/>
            <person name="Andreopoulos W."/>
            <person name="Angelini C."/>
            <person name="Antonin V."/>
            <person name="Barry K.W."/>
            <person name="Bougher N.L."/>
            <person name="Buchanan P."/>
            <person name="Buyck B."/>
            <person name="Bense V."/>
            <person name="Catcheside P."/>
            <person name="Chovatia M."/>
            <person name="Cooper J."/>
            <person name="Damon W."/>
            <person name="Desjardin D."/>
            <person name="Finy P."/>
            <person name="Geml J."/>
            <person name="Haridas S."/>
            <person name="Hughes K."/>
            <person name="Justo A."/>
            <person name="Karasinski D."/>
            <person name="Kautmanova I."/>
            <person name="Kiss B."/>
            <person name="Kocsube S."/>
            <person name="Kotiranta H."/>
            <person name="LaButti K.M."/>
            <person name="Lechner B.E."/>
            <person name="Liimatainen K."/>
            <person name="Lipzen A."/>
            <person name="Lukacs Z."/>
            <person name="Mihaltcheva S."/>
            <person name="Morgado L.N."/>
            <person name="Niskanen T."/>
            <person name="Noordeloos M.E."/>
            <person name="Ohm R.A."/>
            <person name="Ortiz-Santana B."/>
            <person name="Ovrebo C."/>
            <person name="Racz N."/>
            <person name="Riley R."/>
            <person name="Savchenko A."/>
            <person name="Shiryaev A."/>
            <person name="Soop K."/>
            <person name="Spirin V."/>
            <person name="Szebenyi C."/>
            <person name="Tomsovsky M."/>
            <person name="Tulloss R.E."/>
            <person name="Uehling J."/>
            <person name="Grigoriev I.V."/>
            <person name="Vagvolgyi C."/>
            <person name="Papp T."/>
            <person name="Martin F.M."/>
            <person name="Miettinen O."/>
            <person name="Hibbett D.S."/>
            <person name="Nagy L.G."/>
        </authorList>
    </citation>
    <scope>NUCLEOTIDE SEQUENCE [LARGE SCALE GENOMIC DNA]</scope>
    <source>
        <strain evidence="4 5">CBS 121175</strain>
    </source>
</reference>
<name>A0A5C3LA90_COPMA</name>
<proteinExistence type="predicted"/>
<evidence type="ECO:0000256" key="1">
    <source>
        <dbReference type="ARBA" id="ARBA00022737"/>
    </source>
</evidence>
<protein>
    <recommendedName>
        <fullName evidence="3">Nephrocystin 3-like N-terminal domain-containing protein</fullName>
    </recommendedName>
</protein>
<dbReference type="AlphaFoldDB" id="A0A5C3LA90"/>
<dbReference type="InterPro" id="IPR056884">
    <property type="entry name" value="NPHP3-like_N"/>
</dbReference>
<dbReference type="STRING" id="230819.A0A5C3LA90"/>
<feature type="compositionally biased region" description="Polar residues" evidence="2">
    <location>
        <begin position="693"/>
        <end position="706"/>
    </location>
</feature>
<dbReference type="Pfam" id="PF24883">
    <property type="entry name" value="NPHP3_N"/>
    <property type="match status" value="1"/>
</dbReference>
<dbReference type="PANTHER" id="PTHR10039">
    <property type="entry name" value="AMELOGENIN"/>
    <property type="match status" value="1"/>
</dbReference>
<accession>A0A5C3LA90</accession>
<feature type="region of interest" description="Disordered" evidence="2">
    <location>
        <begin position="675"/>
        <end position="706"/>
    </location>
</feature>
<evidence type="ECO:0000313" key="5">
    <source>
        <dbReference type="Proteomes" id="UP000307440"/>
    </source>
</evidence>
<gene>
    <name evidence="4" type="ORF">FA15DRAFT_348144</name>
</gene>
<feature type="domain" description="Nephrocystin 3-like N-terminal" evidence="3">
    <location>
        <begin position="94"/>
        <end position="249"/>
    </location>
</feature>
<dbReference type="OrthoDB" id="5967843at2759"/>
<evidence type="ECO:0000313" key="4">
    <source>
        <dbReference type="EMBL" id="TFK29542.1"/>
    </source>
</evidence>
<keyword evidence="1" id="KW-0677">Repeat</keyword>